<gene>
    <name evidence="1" type="ORF">MUK42_34358</name>
</gene>
<evidence type="ECO:0000313" key="1">
    <source>
        <dbReference type="EMBL" id="URE36749.1"/>
    </source>
</evidence>
<accession>A0A9E7HLG6</accession>
<dbReference type="OrthoDB" id="430364at2759"/>
<dbReference type="EMBL" id="CP097510">
    <property type="protein sequence ID" value="URE36749.1"/>
    <property type="molecule type" value="Genomic_DNA"/>
</dbReference>
<evidence type="ECO:0000313" key="2">
    <source>
        <dbReference type="Proteomes" id="UP001055439"/>
    </source>
</evidence>
<reference evidence="1" key="1">
    <citation type="submission" date="2022-05" db="EMBL/GenBank/DDBJ databases">
        <title>The Musa troglodytarum L. genome provides insights into the mechanism of non-climacteric behaviour and enrichment of carotenoids.</title>
        <authorList>
            <person name="Wang J."/>
        </authorList>
    </citation>
    <scope>NUCLEOTIDE SEQUENCE</scope>
    <source>
        <tissue evidence="1">Leaf</tissue>
    </source>
</reference>
<organism evidence="1 2">
    <name type="scientific">Musa troglodytarum</name>
    <name type="common">fe'i banana</name>
    <dbReference type="NCBI Taxonomy" id="320322"/>
    <lineage>
        <taxon>Eukaryota</taxon>
        <taxon>Viridiplantae</taxon>
        <taxon>Streptophyta</taxon>
        <taxon>Embryophyta</taxon>
        <taxon>Tracheophyta</taxon>
        <taxon>Spermatophyta</taxon>
        <taxon>Magnoliopsida</taxon>
        <taxon>Liliopsida</taxon>
        <taxon>Zingiberales</taxon>
        <taxon>Musaceae</taxon>
        <taxon>Musa</taxon>
    </lineage>
</organism>
<sequence>MEAGALGIMSMRSSFWQAKEGINHIQEMNVIFIQHNEYEKFFLASQGVYQPHLGNEYDIYSVK</sequence>
<dbReference type="Proteomes" id="UP001055439">
    <property type="component" value="Chromosome 8"/>
</dbReference>
<protein>
    <submittedName>
        <fullName evidence="1">Uncharacterized protein</fullName>
    </submittedName>
</protein>
<name>A0A9E7HLG6_9LILI</name>
<dbReference type="AlphaFoldDB" id="A0A9E7HLG6"/>
<keyword evidence="2" id="KW-1185">Reference proteome</keyword>
<proteinExistence type="predicted"/>